<reference evidence="2" key="1">
    <citation type="journal article" date="2019" name="Int. J. Syst. Evol. Microbiol.">
        <title>The Global Catalogue of Microorganisms (GCM) 10K type strain sequencing project: providing services to taxonomists for standard genome sequencing and annotation.</title>
        <authorList>
            <consortium name="The Broad Institute Genomics Platform"/>
            <consortium name="The Broad Institute Genome Sequencing Center for Infectious Disease"/>
            <person name="Wu L."/>
            <person name="Ma J."/>
        </authorList>
    </citation>
    <scope>NUCLEOTIDE SEQUENCE [LARGE SCALE GENOMIC DNA]</scope>
    <source>
        <strain evidence="2">VKM B-3159</strain>
    </source>
</reference>
<evidence type="ECO:0000313" key="2">
    <source>
        <dbReference type="Proteomes" id="UP001225906"/>
    </source>
</evidence>
<name>A0ABT9JSK1_9PROT</name>
<dbReference type="EMBL" id="JAVCAP010000014">
    <property type="protein sequence ID" value="MDP8567529.1"/>
    <property type="molecule type" value="Genomic_DNA"/>
</dbReference>
<keyword evidence="1" id="KW-0328">Glycosyltransferase</keyword>
<proteinExistence type="predicted"/>
<dbReference type="EC" id="2.4.-.-" evidence="1"/>
<accession>A0ABT9JSK1</accession>
<keyword evidence="2" id="KW-1185">Reference proteome</keyword>
<sequence>MSQSYTSPPRFSIGLVNYKTLDLTKVCLTLLKQHLDSGALAADRVDIWVVDNDSQDESTAYLRTLDWIHLIERSSPGKEQGFAAHGEGLDLILTAIDTDYLFLMHTDTFIYDPAIFDRCLQRMQSRQNVVAIGCLHQLNRGHFRLAWRTFTGFLKYYTRRLKSVLGLPTRPPKPYIEPYIKSFFALWNTACIKQHGYRFYMAQQIPGYVLQDKLSADGYVIERIAPARLFRYLDHVEAGTVGLVSGYNGKNRRLLRKQTLLQQLHIQQQEKS</sequence>
<dbReference type="RefSeq" id="WP_306389253.1">
    <property type="nucleotide sequence ID" value="NZ_JAVCAP010000014.1"/>
</dbReference>
<dbReference type="InterPro" id="IPR029044">
    <property type="entry name" value="Nucleotide-diphossugar_trans"/>
</dbReference>
<dbReference type="GO" id="GO:0016757">
    <property type="term" value="F:glycosyltransferase activity"/>
    <property type="evidence" value="ECO:0007669"/>
    <property type="project" value="UniProtKB-KW"/>
</dbReference>
<dbReference type="SUPFAM" id="SSF53448">
    <property type="entry name" value="Nucleotide-diphospho-sugar transferases"/>
    <property type="match status" value="1"/>
</dbReference>
<organism evidence="1 2">
    <name type="scientific">Methylophilus aquaticus</name>
    <dbReference type="NCBI Taxonomy" id="1971610"/>
    <lineage>
        <taxon>Bacteria</taxon>
        <taxon>Pseudomonadati</taxon>
        <taxon>Pseudomonadota</taxon>
        <taxon>Betaproteobacteria</taxon>
        <taxon>Nitrosomonadales</taxon>
        <taxon>Methylophilaceae</taxon>
        <taxon>Methylophilus</taxon>
    </lineage>
</organism>
<keyword evidence="1" id="KW-0808">Transferase</keyword>
<protein>
    <submittedName>
        <fullName evidence="1">Glycosyltransferase</fullName>
        <ecNumber evidence="1">2.4.-.-</ecNumber>
    </submittedName>
</protein>
<evidence type="ECO:0000313" key="1">
    <source>
        <dbReference type="EMBL" id="MDP8567529.1"/>
    </source>
</evidence>
<dbReference type="Gene3D" id="3.90.550.10">
    <property type="entry name" value="Spore Coat Polysaccharide Biosynthesis Protein SpsA, Chain A"/>
    <property type="match status" value="1"/>
</dbReference>
<comment type="caution">
    <text evidence="1">The sequence shown here is derived from an EMBL/GenBank/DDBJ whole genome shotgun (WGS) entry which is preliminary data.</text>
</comment>
<dbReference type="Proteomes" id="UP001225906">
    <property type="component" value="Unassembled WGS sequence"/>
</dbReference>
<gene>
    <name evidence="1" type="ORF">Q9291_06680</name>
</gene>